<feature type="transmembrane region" description="Helical" evidence="8">
    <location>
        <begin position="175"/>
        <end position="205"/>
    </location>
</feature>
<proteinExistence type="predicted"/>
<evidence type="ECO:0000256" key="6">
    <source>
        <dbReference type="ARBA" id="ARBA00022989"/>
    </source>
</evidence>
<dbReference type="RefSeq" id="WP_184334307.1">
    <property type="nucleotide sequence ID" value="NZ_JACHHZ010000004.1"/>
</dbReference>
<feature type="transmembrane region" description="Helical" evidence="8">
    <location>
        <begin position="217"/>
        <end position="239"/>
    </location>
</feature>
<keyword evidence="5 8" id="KW-0812">Transmembrane</keyword>
<sequence length="575" mass="62249">MNHPSEALAATGPRADAAPAPMMTRVIAACIGLAACVLLLGKVALTRRININWDEFNFLSHVHELTRGELTLLLQGAYTHLFAWLVRIGDDEIAQILAARTVMAALLILTAFLIWKLAARWLGSVAALIAPLCYLSMSPIIKHGASFRYDSLMAPLLVAALLFLTSSATQIRRGIAVGLCLGASAAVSVKAALSIPLVGALLVVVELQRSQPQPIRRILMLAATSGAVAVGTALLLVSLHSLSLAETSHHATEYVAGTAQKTLLDVPFFPRASVYYETRYEDRLAWWLIYGGLIAALLQRRYWQTATLALSLTPILFYRNAFPYYYVVMLAPACVLAGVAAETLTGIAARHAKAVLAYSLVAALGFGLFVKGILQGMQLHHDQIRHQHAVVAAVHQIFPDPVPYIDHSGMISSFPKINFFMSSWGLSDYRDRRAGFMKPAMSRHQPPLLLANRPVLDPASGASSWLLPEDRQLIEQFYLSYWGPIKVAGANIHPATTQTQVALPFPGRYRLESRSPLIVDGKLRSGNDVLQFTGSTVAVACAADQPCDSEARFIIAAARPAPSTDAPMGSLYSGL</sequence>
<keyword evidence="3" id="KW-0328">Glycosyltransferase</keyword>
<dbReference type="Proteomes" id="UP000588068">
    <property type="component" value="Unassembled WGS sequence"/>
</dbReference>
<evidence type="ECO:0008006" key="11">
    <source>
        <dbReference type="Google" id="ProtNLM"/>
    </source>
</evidence>
<dbReference type="PANTHER" id="PTHR33908">
    <property type="entry name" value="MANNOSYLTRANSFERASE YKCB-RELATED"/>
    <property type="match status" value="1"/>
</dbReference>
<evidence type="ECO:0000256" key="2">
    <source>
        <dbReference type="ARBA" id="ARBA00022475"/>
    </source>
</evidence>
<feature type="transmembrane region" description="Helical" evidence="8">
    <location>
        <begin position="324"/>
        <end position="349"/>
    </location>
</feature>
<dbReference type="GO" id="GO:0005886">
    <property type="term" value="C:plasma membrane"/>
    <property type="evidence" value="ECO:0007669"/>
    <property type="project" value="UniProtKB-SubCell"/>
</dbReference>
<dbReference type="AlphaFoldDB" id="A0A841HRH7"/>
<keyword evidence="7 8" id="KW-0472">Membrane</keyword>
<keyword evidence="2" id="KW-1003">Cell membrane</keyword>
<dbReference type="GO" id="GO:0016763">
    <property type="term" value="F:pentosyltransferase activity"/>
    <property type="evidence" value="ECO:0007669"/>
    <property type="project" value="TreeGrafter"/>
</dbReference>
<feature type="transmembrane region" description="Helical" evidence="8">
    <location>
        <begin position="121"/>
        <end position="140"/>
    </location>
</feature>
<dbReference type="GO" id="GO:0009103">
    <property type="term" value="P:lipopolysaccharide biosynthetic process"/>
    <property type="evidence" value="ECO:0007669"/>
    <property type="project" value="UniProtKB-ARBA"/>
</dbReference>
<organism evidence="9 10">
    <name type="scientific">Povalibacter uvarum</name>
    <dbReference type="NCBI Taxonomy" id="732238"/>
    <lineage>
        <taxon>Bacteria</taxon>
        <taxon>Pseudomonadati</taxon>
        <taxon>Pseudomonadota</taxon>
        <taxon>Gammaproteobacteria</taxon>
        <taxon>Steroidobacterales</taxon>
        <taxon>Steroidobacteraceae</taxon>
        <taxon>Povalibacter</taxon>
    </lineage>
</organism>
<keyword evidence="4" id="KW-0808">Transferase</keyword>
<accession>A0A841HRH7</accession>
<reference evidence="9 10" key="1">
    <citation type="submission" date="2020-08" db="EMBL/GenBank/DDBJ databases">
        <title>Genomic Encyclopedia of Type Strains, Phase IV (KMG-IV): sequencing the most valuable type-strain genomes for metagenomic binning, comparative biology and taxonomic classification.</title>
        <authorList>
            <person name="Goeker M."/>
        </authorList>
    </citation>
    <scope>NUCLEOTIDE SEQUENCE [LARGE SCALE GENOMIC DNA]</scope>
    <source>
        <strain evidence="9 10">DSM 26723</strain>
    </source>
</reference>
<evidence type="ECO:0000256" key="7">
    <source>
        <dbReference type="ARBA" id="ARBA00023136"/>
    </source>
</evidence>
<feature type="transmembrane region" description="Helical" evidence="8">
    <location>
        <begin position="355"/>
        <end position="374"/>
    </location>
</feature>
<evidence type="ECO:0000256" key="8">
    <source>
        <dbReference type="SAM" id="Phobius"/>
    </source>
</evidence>
<dbReference type="InterPro" id="IPR050297">
    <property type="entry name" value="LipidA_mod_glycosyltrf_83"/>
</dbReference>
<evidence type="ECO:0000256" key="1">
    <source>
        <dbReference type="ARBA" id="ARBA00004651"/>
    </source>
</evidence>
<feature type="transmembrane region" description="Helical" evidence="8">
    <location>
        <begin position="26"/>
        <end position="45"/>
    </location>
</feature>
<evidence type="ECO:0000256" key="4">
    <source>
        <dbReference type="ARBA" id="ARBA00022679"/>
    </source>
</evidence>
<name>A0A841HRH7_9GAMM</name>
<dbReference type="EMBL" id="JACHHZ010000004">
    <property type="protein sequence ID" value="MBB6094919.1"/>
    <property type="molecule type" value="Genomic_DNA"/>
</dbReference>
<feature type="transmembrane region" description="Helical" evidence="8">
    <location>
        <begin position="284"/>
        <end position="303"/>
    </location>
</feature>
<dbReference type="PANTHER" id="PTHR33908:SF11">
    <property type="entry name" value="MEMBRANE PROTEIN"/>
    <property type="match status" value="1"/>
</dbReference>
<evidence type="ECO:0000256" key="5">
    <source>
        <dbReference type="ARBA" id="ARBA00022692"/>
    </source>
</evidence>
<keyword evidence="6 8" id="KW-1133">Transmembrane helix</keyword>
<feature type="transmembrane region" description="Helical" evidence="8">
    <location>
        <begin position="152"/>
        <end position="169"/>
    </location>
</feature>
<comment type="subcellular location">
    <subcellularLocation>
        <location evidence="1">Cell membrane</location>
        <topology evidence="1">Multi-pass membrane protein</topology>
    </subcellularLocation>
</comment>
<gene>
    <name evidence="9" type="ORF">HNQ60_003806</name>
</gene>
<evidence type="ECO:0000256" key="3">
    <source>
        <dbReference type="ARBA" id="ARBA00022676"/>
    </source>
</evidence>
<protein>
    <recommendedName>
        <fullName evidence="11">Glycosyltransferase RgtA/B/C/D-like domain-containing protein</fullName>
    </recommendedName>
</protein>
<evidence type="ECO:0000313" key="9">
    <source>
        <dbReference type="EMBL" id="MBB6094919.1"/>
    </source>
</evidence>
<evidence type="ECO:0000313" key="10">
    <source>
        <dbReference type="Proteomes" id="UP000588068"/>
    </source>
</evidence>
<comment type="caution">
    <text evidence="9">The sequence shown here is derived from an EMBL/GenBank/DDBJ whole genome shotgun (WGS) entry which is preliminary data.</text>
</comment>
<keyword evidence="10" id="KW-1185">Reference proteome</keyword>
<feature type="transmembrane region" description="Helical" evidence="8">
    <location>
        <begin position="97"/>
        <end position="115"/>
    </location>
</feature>